<dbReference type="RefSeq" id="XP_001591393.1">
    <property type="nucleotide sequence ID" value="XM_001591343.1"/>
</dbReference>
<keyword evidence="2" id="KW-1185">Reference proteome</keyword>
<reference evidence="2" key="1">
    <citation type="journal article" date="2011" name="PLoS Genet.">
        <title>Genomic analysis of the necrotrophic fungal pathogens Sclerotinia sclerotiorum and Botrytis cinerea.</title>
        <authorList>
            <person name="Amselem J."/>
            <person name="Cuomo C.A."/>
            <person name="van Kan J.A."/>
            <person name="Viaud M."/>
            <person name="Benito E.P."/>
            <person name="Couloux A."/>
            <person name="Coutinho P.M."/>
            <person name="de Vries R.P."/>
            <person name="Dyer P.S."/>
            <person name="Fillinger S."/>
            <person name="Fournier E."/>
            <person name="Gout L."/>
            <person name="Hahn M."/>
            <person name="Kohn L."/>
            <person name="Lapalu N."/>
            <person name="Plummer K.M."/>
            <person name="Pradier J.M."/>
            <person name="Quevillon E."/>
            <person name="Sharon A."/>
            <person name="Simon A."/>
            <person name="ten Have A."/>
            <person name="Tudzynski B."/>
            <person name="Tudzynski P."/>
            <person name="Wincker P."/>
            <person name="Andrew M."/>
            <person name="Anthouard V."/>
            <person name="Beever R.E."/>
            <person name="Beffa R."/>
            <person name="Benoit I."/>
            <person name="Bouzid O."/>
            <person name="Brault B."/>
            <person name="Chen Z."/>
            <person name="Choquer M."/>
            <person name="Collemare J."/>
            <person name="Cotton P."/>
            <person name="Danchin E.G."/>
            <person name="Da Silva C."/>
            <person name="Gautier A."/>
            <person name="Giraud C."/>
            <person name="Giraud T."/>
            <person name="Gonzalez C."/>
            <person name="Grossetete S."/>
            <person name="Guldener U."/>
            <person name="Henrissat B."/>
            <person name="Howlett B.J."/>
            <person name="Kodira C."/>
            <person name="Kretschmer M."/>
            <person name="Lappartient A."/>
            <person name="Leroch M."/>
            <person name="Levis C."/>
            <person name="Mauceli E."/>
            <person name="Neuveglise C."/>
            <person name="Oeser B."/>
            <person name="Pearson M."/>
            <person name="Poulain J."/>
            <person name="Poussereau N."/>
            <person name="Quesneville H."/>
            <person name="Rascle C."/>
            <person name="Schumacher J."/>
            <person name="Segurens B."/>
            <person name="Sexton A."/>
            <person name="Silva E."/>
            <person name="Sirven C."/>
            <person name="Soanes D.M."/>
            <person name="Talbot N.J."/>
            <person name="Templeton M."/>
            <person name="Yandava C."/>
            <person name="Yarden O."/>
            <person name="Zeng Q."/>
            <person name="Rollins J.A."/>
            <person name="Lebrun M.H."/>
            <person name="Dickman M."/>
        </authorList>
    </citation>
    <scope>NUCLEOTIDE SEQUENCE [LARGE SCALE GENOMIC DNA]</scope>
    <source>
        <strain evidence="2">ATCC 18683 / 1980 / Ss-1</strain>
    </source>
</reference>
<evidence type="ECO:0000313" key="1">
    <source>
        <dbReference type="EMBL" id="EDN92157.1"/>
    </source>
</evidence>
<organism evidence="1 2">
    <name type="scientific">Sclerotinia sclerotiorum (strain ATCC 18683 / 1980 / Ss-1)</name>
    <name type="common">White mold</name>
    <name type="synonym">Whetzelinia sclerotiorum</name>
    <dbReference type="NCBI Taxonomy" id="665079"/>
    <lineage>
        <taxon>Eukaryota</taxon>
        <taxon>Fungi</taxon>
        <taxon>Dikarya</taxon>
        <taxon>Ascomycota</taxon>
        <taxon>Pezizomycotina</taxon>
        <taxon>Leotiomycetes</taxon>
        <taxon>Helotiales</taxon>
        <taxon>Sclerotiniaceae</taxon>
        <taxon>Sclerotinia</taxon>
    </lineage>
</organism>
<dbReference type="AlphaFoldDB" id="A7ERR5"/>
<dbReference type="GeneID" id="5487143"/>
<name>A7ERR5_SCLS1</name>
<dbReference type="InParanoid" id="A7ERR5"/>
<evidence type="ECO:0000313" key="2">
    <source>
        <dbReference type="Proteomes" id="UP000001312"/>
    </source>
</evidence>
<dbReference type="KEGG" id="ssl:SS1G_08019"/>
<accession>A7ERR5</accession>
<proteinExistence type="predicted"/>
<gene>
    <name evidence="1" type="ORF">SS1G_08019</name>
</gene>
<protein>
    <submittedName>
        <fullName evidence="1">Uncharacterized protein</fullName>
    </submittedName>
</protein>
<dbReference type="EMBL" id="CH476630">
    <property type="protein sequence ID" value="EDN92157.1"/>
    <property type="molecule type" value="Genomic_DNA"/>
</dbReference>
<dbReference type="Proteomes" id="UP000001312">
    <property type="component" value="Unassembled WGS sequence"/>
</dbReference>
<sequence>MNEIENSYPLPKNMLPQHIEEKILKKKYRKAKDDDERGG</sequence>